<keyword evidence="1" id="KW-1133">Transmembrane helix</keyword>
<dbReference type="Proteomes" id="UP000327194">
    <property type="component" value="Chromosome"/>
</dbReference>
<keyword evidence="1" id="KW-0472">Membrane</keyword>
<evidence type="ECO:0000256" key="1">
    <source>
        <dbReference type="SAM" id="Phobius"/>
    </source>
</evidence>
<accession>A0AAE6TW97</accession>
<dbReference type="KEGG" id="lfv:LF543_00870"/>
<reference evidence="2 3" key="1">
    <citation type="submission" date="2019-10" db="EMBL/GenBank/DDBJ databases">
        <title>Genome sequencing of Lactobacillus fructivorans.</title>
        <authorList>
            <person name="Kim K."/>
        </authorList>
    </citation>
    <scope>NUCLEOTIDE SEQUENCE [LARGE SCALE GENOMIC DNA]</scope>
    <source>
        <strain evidence="2 3">LF543</strain>
    </source>
</reference>
<sequence length="165" mass="18943">MNHALNKNHKKMGIWLVCIGILFIGLFFVGSKYVKKIAISPDEITRTNKINFSEKGTISNIDQSNGNYVYEIRFNNKNKPRVVYISALARPVPIDALPPIQPFSGTFIEQSVISHATLGSKVMLRSYKYDYKYKNHKKFDPNDHYSNQQLKLLNENYVNGVVTEK</sequence>
<dbReference type="RefSeq" id="WP_010022431.1">
    <property type="nucleotide sequence ID" value="NZ_AZDS01000002.1"/>
</dbReference>
<dbReference type="EMBL" id="CP045562">
    <property type="protein sequence ID" value="QFX92218.1"/>
    <property type="molecule type" value="Genomic_DNA"/>
</dbReference>
<evidence type="ECO:0000313" key="3">
    <source>
        <dbReference type="Proteomes" id="UP000327194"/>
    </source>
</evidence>
<proteinExistence type="predicted"/>
<organism evidence="2 3">
    <name type="scientific">Fructilactobacillus fructivorans</name>
    <dbReference type="NCBI Taxonomy" id="1614"/>
    <lineage>
        <taxon>Bacteria</taxon>
        <taxon>Bacillati</taxon>
        <taxon>Bacillota</taxon>
        <taxon>Bacilli</taxon>
        <taxon>Lactobacillales</taxon>
        <taxon>Lactobacillaceae</taxon>
        <taxon>Fructilactobacillus</taxon>
    </lineage>
</organism>
<gene>
    <name evidence="2" type="ORF">LF543_00870</name>
</gene>
<evidence type="ECO:0000313" key="2">
    <source>
        <dbReference type="EMBL" id="QFX92218.1"/>
    </source>
</evidence>
<keyword evidence="1" id="KW-0812">Transmembrane</keyword>
<name>A0AAE6TW97_9LACO</name>
<protein>
    <submittedName>
        <fullName evidence="2">Uncharacterized protein</fullName>
    </submittedName>
</protein>
<dbReference type="AlphaFoldDB" id="A0AAE6TW97"/>
<feature type="transmembrane region" description="Helical" evidence="1">
    <location>
        <begin position="12"/>
        <end position="30"/>
    </location>
</feature>